<organism evidence="1 2">
    <name type="scientific">Phytophthora cactorum</name>
    <dbReference type="NCBI Taxonomy" id="29920"/>
    <lineage>
        <taxon>Eukaryota</taxon>
        <taxon>Sar</taxon>
        <taxon>Stramenopiles</taxon>
        <taxon>Oomycota</taxon>
        <taxon>Peronosporomycetes</taxon>
        <taxon>Peronosporales</taxon>
        <taxon>Peronosporaceae</taxon>
        <taxon>Phytophthora</taxon>
    </lineage>
</organism>
<name>A0A8T1TLU6_9STRA</name>
<dbReference type="Proteomes" id="UP000688947">
    <property type="component" value="Unassembled WGS sequence"/>
</dbReference>
<comment type="caution">
    <text evidence="1">The sequence shown here is derived from an EMBL/GenBank/DDBJ whole genome shotgun (WGS) entry which is preliminary data.</text>
</comment>
<gene>
    <name evidence="1" type="ORF">JG687_00018819</name>
</gene>
<reference evidence="1" key="1">
    <citation type="submission" date="2021-01" db="EMBL/GenBank/DDBJ databases">
        <title>Phytophthora aleatoria, a newly-described species from Pinus radiata is distinct from Phytophthora cactorum isolates based on comparative genomics.</title>
        <authorList>
            <person name="Mcdougal R."/>
            <person name="Panda P."/>
            <person name="Williams N."/>
            <person name="Studholme D.J."/>
        </authorList>
    </citation>
    <scope>NUCLEOTIDE SEQUENCE</scope>
    <source>
        <strain evidence="1">NZFS 3830</strain>
    </source>
</reference>
<feature type="non-terminal residue" evidence="1">
    <location>
        <position position="1"/>
    </location>
</feature>
<evidence type="ECO:0000313" key="1">
    <source>
        <dbReference type="EMBL" id="KAG6942860.1"/>
    </source>
</evidence>
<dbReference type="AlphaFoldDB" id="A0A8T1TLU6"/>
<protein>
    <recommendedName>
        <fullName evidence="3">Tyr recombinase domain-containing protein</fullName>
    </recommendedName>
</protein>
<dbReference type="VEuPathDB" id="FungiDB:PC110_g19299"/>
<dbReference type="EMBL" id="JAENGZ010002787">
    <property type="protein sequence ID" value="KAG6942860.1"/>
    <property type="molecule type" value="Genomic_DNA"/>
</dbReference>
<dbReference type="OrthoDB" id="164951at2759"/>
<evidence type="ECO:0000313" key="2">
    <source>
        <dbReference type="Proteomes" id="UP000688947"/>
    </source>
</evidence>
<proteinExistence type="predicted"/>
<sequence length="349" mass="39627">HKSRKTNTEIRFGCFTIRDRKTDHDPLASRTDSLHHLPKSGKAAEALPYLRRWLEYAQEKLRHKWRDEDCAFPSLTKIPRGGPQRLRRNEPTAPDDGLFRKVGIKWGSPMSDSNFRQVLNIVAEAAGVSKSILGDDIWFTSHCFRRGGAQYRFMFAPEKRREKAETVTRYLLDDVLDREENLLGDSLAPDAESFPSASLKGLQDMDYGLQSDVGADDSCEERQATVYSTSDALSSTVVTELKNALLDGLRGMVKEINPSLTQDTVQEEPRGNQAAMGCDDATDTTRLVSVFPDAKSWKDYVTQYWTSNPACHQYRAGVEMLPHERMVHRSRLSRMKITTEFIREEYGGD</sequence>
<evidence type="ECO:0008006" key="3">
    <source>
        <dbReference type="Google" id="ProtNLM"/>
    </source>
</evidence>
<accession>A0A8T1TLU6</accession>